<gene>
    <name evidence="1" type="ordered locus">RHOM_03760</name>
</gene>
<organism evidence="1 2">
    <name type="scientific">Roseburia hominis (strain DSM 16839 / JCM 17582 / NCIMB 14029 / A2-183)</name>
    <dbReference type="NCBI Taxonomy" id="585394"/>
    <lineage>
        <taxon>Bacteria</taxon>
        <taxon>Bacillati</taxon>
        <taxon>Bacillota</taxon>
        <taxon>Clostridia</taxon>
        <taxon>Lachnospirales</taxon>
        <taxon>Lachnospiraceae</taxon>
        <taxon>Roseburia</taxon>
    </lineage>
</organism>
<proteinExistence type="predicted"/>
<dbReference type="HOGENOM" id="CLU_3367033_0_0_9"/>
<name>G2T079_ROSHA</name>
<sequence>MGQDEKQCRTVDGILADFDKKSFRNLRRAEHGARR</sequence>
<dbReference type="STRING" id="585394.RHOM_03760"/>
<dbReference type="EMBL" id="CP003040">
    <property type="protein sequence ID" value="AEN95874.1"/>
    <property type="molecule type" value="Genomic_DNA"/>
</dbReference>
<reference evidence="1 2" key="1">
    <citation type="journal article" date="2015" name="Genome Announc.">
        <title>Complete genome sequence of the human gut symbiont Roseburia hominis.</title>
        <authorList>
            <person name="Travis A.J."/>
            <person name="Kelly D."/>
            <person name="Flint H.J."/>
            <person name="Aminov R.I."/>
        </authorList>
    </citation>
    <scope>NUCLEOTIDE SEQUENCE [LARGE SCALE GENOMIC DNA]</scope>
    <source>
        <strain evidence="2">DSM 16839 / JCM 17582 / NCIMB 14029 / A2-183</strain>
    </source>
</reference>
<dbReference type="AlphaFoldDB" id="G2T079"/>
<evidence type="ECO:0000313" key="1">
    <source>
        <dbReference type="EMBL" id="AEN95874.1"/>
    </source>
</evidence>
<dbReference type="Proteomes" id="UP000008178">
    <property type="component" value="Chromosome"/>
</dbReference>
<evidence type="ECO:0000313" key="2">
    <source>
        <dbReference type="Proteomes" id="UP000008178"/>
    </source>
</evidence>
<dbReference type="KEGG" id="rho:RHOM_03760"/>
<accession>G2T079</accession>
<protein>
    <submittedName>
        <fullName evidence="1">Uncharacterized protein</fullName>
    </submittedName>
</protein>
<keyword evidence="2" id="KW-1185">Reference proteome</keyword>